<keyword evidence="1" id="KW-1133">Transmembrane helix</keyword>
<dbReference type="EMBL" id="SWAV01000009">
    <property type="protein sequence ID" value="TKA89417.1"/>
    <property type="molecule type" value="Genomic_DNA"/>
</dbReference>
<dbReference type="RefSeq" id="WP_136870166.1">
    <property type="nucleotide sequence ID" value="NZ_SWAV01000009.1"/>
</dbReference>
<comment type="caution">
    <text evidence="2">The sequence shown here is derived from an EMBL/GenBank/DDBJ whole genome shotgun (WGS) entry which is preliminary data.</text>
</comment>
<proteinExistence type="predicted"/>
<gene>
    <name evidence="2" type="ORF">FA869_16975</name>
</gene>
<keyword evidence="1" id="KW-0812">Transmembrane</keyword>
<feature type="transmembrane region" description="Helical" evidence="1">
    <location>
        <begin position="13"/>
        <end position="32"/>
    </location>
</feature>
<evidence type="ECO:0000256" key="1">
    <source>
        <dbReference type="SAM" id="Phobius"/>
    </source>
</evidence>
<reference evidence="2 3" key="1">
    <citation type="submission" date="2019-04" db="EMBL/GenBank/DDBJ databases">
        <title>Crypto-aerobic microbial life in anoxic (sulfidic) marine sediments.</title>
        <authorList>
            <person name="Bhattacharya S."/>
            <person name="Roy C."/>
            <person name="Mondal N."/>
            <person name="Sarkar J."/>
            <person name="Mandal S."/>
            <person name="Rameez M.J."/>
            <person name="Ghosh W."/>
        </authorList>
    </citation>
    <scope>NUCLEOTIDE SEQUENCE [LARGE SCALE GENOMIC DNA]</scope>
    <source>
        <strain evidence="2 3">SBBB</strain>
    </source>
</reference>
<evidence type="ECO:0000313" key="3">
    <source>
        <dbReference type="Proteomes" id="UP000305198"/>
    </source>
</evidence>
<evidence type="ECO:0000313" key="2">
    <source>
        <dbReference type="EMBL" id="TKA89417.1"/>
    </source>
</evidence>
<protein>
    <submittedName>
        <fullName evidence="2">Uncharacterized protein</fullName>
    </submittedName>
</protein>
<sequence length="187" mass="21433">MEDSELMSDLIKIGIPSLVALAGIISSSLLTWHGHRQNLLINELEHNRQKELSKNYKAGEMVKDIALQLTKINNDYISFYILLLAKVETLSCGDPWPQAEQELIAEQYQHTLFSLQNHTNIKSTIMLLRDDDLAEIYQQYLDLVGYVISSYSQDKSLTLNELNEISARSSKSYDQVLKKMSSIYFIE</sequence>
<dbReference type="Proteomes" id="UP000305198">
    <property type="component" value="Unassembled WGS sequence"/>
</dbReference>
<dbReference type="AlphaFoldDB" id="A0A4V5NJW9"/>
<keyword evidence="1" id="KW-0472">Membrane</keyword>
<name>A0A4V5NJW9_9GAMM</name>
<accession>A0A4V5NJW9</accession>
<organism evidence="2 3">
    <name type="scientific">Halopseudomonas bauzanensis</name>
    <dbReference type="NCBI Taxonomy" id="653930"/>
    <lineage>
        <taxon>Bacteria</taxon>
        <taxon>Pseudomonadati</taxon>
        <taxon>Pseudomonadota</taxon>
        <taxon>Gammaproteobacteria</taxon>
        <taxon>Pseudomonadales</taxon>
        <taxon>Pseudomonadaceae</taxon>
        <taxon>Halopseudomonas</taxon>
    </lineage>
</organism>